<dbReference type="Proteomes" id="UP000571567">
    <property type="component" value="Unassembled WGS sequence"/>
</dbReference>
<dbReference type="EMBL" id="VXBK01002511">
    <property type="protein sequence ID" value="NXN65412.1"/>
    <property type="molecule type" value="Genomic_DNA"/>
</dbReference>
<dbReference type="OrthoDB" id="9034619at2759"/>
<evidence type="ECO:0000313" key="1">
    <source>
        <dbReference type="EMBL" id="NXN65412.1"/>
    </source>
</evidence>
<dbReference type="AlphaFoldDB" id="A0A7L1KQG2"/>
<feature type="non-terminal residue" evidence="1">
    <location>
        <position position="68"/>
    </location>
</feature>
<accession>A0A7L1KQG2</accession>
<protein>
    <submittedName>
        <fullName evidence="1">IPIL1 protein</fullName>
    </submittedName>
</protein>
<comment type="caution">
    <text evidence="1">The sequence shown here is derived from an EMBL/GenBank/DDBJ whole genome shotgun (WGS) entry which is preliminary data.</text>
</comment>
<sequence length="68" mass="7345">TMVEDLVDELVCICQKLSQNSFMPRLKPVIGVGSTLGGWGAHVDDAVFCLLVPLKPPLGHTFHLELGT</sequence>
<reference evidence="1 2" key="1">
    <citation type="submission" date="2019-09" db="EMBL/GenBank/DDBJ databases">
        <title>Bird 10,000 Genomes (B10K) Project - Family phase.</title>
        <authorList>
            <person name="Zhang G."/>
        </authorList>
    </citation>
    <scope>NUCLEOTIDE SEQUENCE [LARGE SCALE GENOMIC DNA]</scope>
    <source>
        <strain evidence="1">B10K-DU-002-13</strain>
        <tissue evidence="1">Muscle</tissue>
    </source>
</reference>
<evidence type="ECO:0000313" key="2">
    <source>
        <dbReference type="Proteomes" id="UP000571567"/>
    </source>
</evidence>
<gene>
    <name evidence="1" type="primary">Itpripl1_2</name>
    <name evidence="1" type="ORF">HIMHIM_R15332</name>
</gene>
<proteinExistence type="predicted"/>
<keyword evidence="2" id="KW-1185">Reference proteome</keyword>
<organism evidence="1 2">
    <name type="scientific">Himantopus himantopus</name>
    <name type="common">Black-winged stilt</name>
    <name type="synonym">Charadrius himantopus</name>
    <dbReference type="NCBI Taxonomy" id="225398"/>
    <lineage>
        <taxon>Eukaryota</taxon>
        <taxon>Metazoa</taxon>
        <taxon>Chordata</taxon>
        <taxon>Craniata</taxon>
        <taxon>Vertebrata</taxon>
        <taxon>Euteleostomi</taxon>
        <taxon>Archelosauria</taxon>
        <taxon>Archosauria</taxon>
        <taxon>Dinosauria</taxon>
        <taxon>Saurischia</taxon>
        <taxon>Theropoda</taxon>
        <taxon>Coelurosauria</taxon>
        <taxon>Aves</taxon>
        <taxon>Neognathae</taxon>
        <taxon>Neoaves</taxon>
        <taxon>Charadriiformes</taxon>
        <taxon>Recurvirostridae</taxon>
        <taxon>Himantopus</taxon>
    </lineage>
</organism>
<feature type="non-terminal residue" evidence="1">
    <location>
        <position position="1"/>
    </location>
</feature>
<name>A0A7L1KQG2_HIMHI</name>